<accession>A0A517LA88</accession>
<dbReference type="AlphaFoldDB" id="A0A517LA88"/>
<organism evidence="1 2">
    <name type="scientific">Venturia effusa</name>
    <dbReference type="NCBI Taxonomy" id="50376"/>
    <lineage>
        <taxon>Eukaryota</taxon>
        <taxon>Fungi</taxon>
        <taxon>Dikarya</taxon>
        <taxon>Ascomycota</taxon>
        <taxon>Pezizomycotina</taxon>
        <taxon>Dothideomycetes</taxon>
        <taxon>Pleosporomycetidae</taxon>
        <taxon>Venturiales</taxon>
        <taxon>Venturiaceae</taxon>
        <taxon>Venturia</taxon>
    </lineage>
</organism>
<reference evidence="1 2" key="1">
    <citation type="submission" date="2019-07" db="EMBL/GenBank/DDBJ databases">
        <title>Finished genome of Venturia effusa.</title>
        <authorList>
            <person name="Young C.A."/>
            <person name="Cox M.P."/>
            <person name="Ganley A.R.D."/>
            <person name="David W.J."/>
        </authorList>
    </citation>
    <scope>NUCLEOTIDE SEQUENCE [LARGE SCALE GENOMIC DNA]</scope>
    <source>
        <strain evidence="2">albino</strain>
    </source>
</reference>
<proteinExistence type="predicted"/>
<name>A0A517LA88_9PEZI</name>
<gene>
    <name evidence="1" type="ORF">FKW77_000436</name>
</gene>
<evidence type="ECO:0000313" key="2">
    <source>
        <dbReference type="Proteomes" id="UP000316270"/>
    </source>
</evidence>
<dbReference type="OrthoDB" id="10502853at2759"/>
<dbReference type="Proteomes" id="UP000316270">
    <property type="component" value="Chromosome 8"/>
</dbReference>
<keyword evidence="2" id="KW-1185">Reference proteome</keyword>
<sequence>MGSVANDITTTATQPQINWKDFELIPVHAKGVWKYDNILYNDRICIVVSSEKYENQYSGSVPKRHIILSTLREGQILEMVIPPNQRMMRITANGMAMMPEQFPKQPVLAGKAKRNMIIMIRDRICRIQDVTFEKVRETTLVRIQARTMDEGRCESMEIAAEVPLELPGRKRAFKLVRETVWNSRRGCVTSSPDGVMSWGASASTADTLVEAPKAQEEVVHQDVAVQRRGYPDGCGDAPLKEIEGCRSEHPESISSITRSTSSATTAPCESKELDRIGVGLESCESCRNCNWYVQQWVSRSQLREISSDW</sequence>
<dbReference type="EMBL" id="CP042192">
    <property type="protein sequence ID" value="QDS72545.1"/>
    <property type="molecule type" value="Genomic_DNA"/>
</dbReference>
<evidence type="ECO:0000313" key="1">
    <source>
        <dbReference type="EMBL" id="QDS72545.1"/>
    </source>
</evidence>
<protein>
    <submittedName>
        <fullName evidence="1">Uncharacterized protein</fullName>
    </submittedName>
</protein>